<dbReference type="InterPro" id="IPR041236">
    <property type="entry name" value="PriA_C"/>
</dbReference>
<organism evidence="14 15">
    <name type="scientific">Haliangium ochraceum (strain DSM 14365 / JCM 11303 / SMP-2)</name>
    <dbReference type="NCBI Taxonomy" id="502025"/>
    <lineage>
        <taxon>Bacteria</taxon>
        <taxon>Pseudomonadati</taxon>
        <taxon>Myxococcota</taxon>
        <taxon>Polyangia</taxon>
        <taxon>Haliangiales</taxon>
        <taxon>Kofleriaceae</taxon>
        <taxon>Haliangium</taxon>
    </lineage>
</organism>
<dbReference type="PANTHER" id="PTHR30580">
    <property type="entry name" value="PRIMOSOMAL PROTEIN N"/>
    <property type="match status" value="1"/>
</dbReference>
<comment type="catalytic activity">
    <reaction evidence="12">
        <text>Couples ATP hydrolysis with the unwinding of duplex DNA by translocating in the 3'-5' direction.</text>
        <dbReference type="EC" id="5.6.2.4"/>
    </reaction>
</comment>
<dbReference type="OrthoDB" id="9759544at2"/>
<keyword evidence="9 12" id="KW-0238">DNA-binding</keyword>
<dbReference type="GO" id="GO:0005524">
    <property type="term" value="F:ATP binding"/>
    <property type="evidence" value="ECO:0007669"/>
    <property type="project" value="UniProtKB-UniRule"/>
</dbReference>
<dbReference type="GO" id="GO:0016887">
    <property type="term" value="F:ATP hydrolysis activity"/>
    <property type="evidence" value="ECO:0007669"/>
    <property type="project" value="RHEA"/>
</dbReference>
<dbReference type="KEGG" id="hoh:Hoch_5549"/>
<keyword evidence="8 12" id="KW-0067">ATP-binding</keyword>
<dbReference type="eggNOG" id="COG1198">
    <property type="taxonomic scope" value="Bacteria"/>
</dbReference>
<feature type="binding site" evidence="12">
    <location>
        <position position="562"/>
    </location>
    <ligand>
        <name>Zn(2+)</name>
        <dbReference type="ChEBI" id="CHEBI:29105"/>
        <label>1</label>
    </ligand>
</feature>
<dbReference type="Proteomes" id="UP000001880">
    <property type="component" value="Chromosome"/>
</dbReference>
<keyword evidence="6 12" id="KW-0347">Helicase</keyword>
<dbReference type="GO" id="GO:0043138">
    <property type="term" value="F:3'-5' DNA helicase activity"/>
    <property type="evidence" value="ECO:0007669"/>
    <property type="project" value="UniProtKB-EC"/>
</dbReference>
<dbReference type="GO" id="GO:0008270">
    <property type="term" value="F:zinc ion binding"/>
    <property type="evidence" value="ECO:0007669"/>
    <property type="project" value="UniProtKB-UniRule"/>
</dbReference>
<evidence type="ECO:0000256" key="8">
    <source>
        <dbReference type="ARBA" id="ARBA00022840"/>
    </source>
</evidence>
<evidence type="ECO:0000256" key="10">
    <source>
        <dbReference type="ARBA" id="ARBA00023235"/>
    </source>
</evidence>
<feature type="binding site" evidence="12">
    <location>
        <position position="586"/>
    </location>
    <ligand>
        <name>Zn(2+)</name>
        <dbReference type="ChEBI" id="CHEBI:29105"/>
        <label>2</label>
    </ligand>
</feature>
<comment type="catalytic activity">
    <reaction evidence="11 12">
        <text>ATP + H2O = ADP + phosphate + H(+)</text>
        <dbReference type="Rhea" id="RHEA:13065"/>
        <dbReference type="ChEBI" id="CHEBI:15377"/>
        <dbReference type="ChEBI" id="CHEBI:15378"/>
        <dbReference type="ChEBI" id="CHEBI:30616"/>
        <dbReference type="ChEBI" id="CHEBI:43474"/>
        <dbReference type="ChEBI" id="CHEBI:456216"/>
        <dbReference type="EC" id="5.6.2.4"/>
    </reaction>
</comment>
<dbReference type="Gene3D" id="3.40.1440.60">
    <property type="entry name" value="PriA, 3(prime) DNA-binding domain"/>
    <property type="match status" value="1"/>
</dbReference>
<evidence type="ECO:0000256" key="4">
    <source>
        <dbReference type="ARBA" id="ARBA00022741"/>
    </source>
</evidence>
<feature type="binding site" evidence="12">
    <location>
        <position position="568"/>
    </location>
    <ligand>
        <name>Zn(2+)</name>
        <dbReference type="ChEBI" id="CHEBI:29105"/>
        <label>2</label>
    </ligand>
</feature>
<comment type="function">
    <text evidence="12">Initiates the restart of stalled replication forks, which reloads the replicative helicase on sites other than the origin of replication. Recognizes and binds to abandoned replication forks and remodels them to uncover a helicase loading site. Promotes assembly of the primosome at these replication forks.</text>
</comment>
<dbReference type="Gene3D" id="3.40.50.300">
    <property type="entry name" value="P-loop containing nucleotide triphosphate hydrolases"/>
    <property type="match status" value="2"/>
</dbReference>
<dbReference type="InterPro" id="IPR027417">
    <property type="entry name" value="P-loop_NTPase"/>
</dbReference>
<feature type="domain" description="Helicase ATP-binding" evidence="13">
    <location>
        <begin position="332"/>
        <end position="498"/>
    </location>
</feature>
<reference evidence="14 15" key="1">
    <citation type="journal article" date="2010" name="Stand. Genomic Sci.">
        <title>Complete genome sequence of Haliangium ochraceum type strain (SMP-2).</title>
        <authorList>
            <consortium name="US DOE Joint Genome Institute (JGI-PGF)"/>
            <person name="Ivanova N."/>
            <person name="Daum C."/>
            <person name="Lang E."/>
            <person name="Abt B."/>
            <person name="Kopitz M."/>
            <person name="Saunders E."/>
            <person name="Lapidus A."/>
            <person name="Lucas S."/>
            <person name="Glavina Del Rio T."/>
            <person name="Nolan M."/>
            <person name="Tice H."/>
            <person name="Copeland A."/>
            <person name="Cheng J.F."/>
            <person name="Chen F."/>
            <person name="Bruce D."/>
            <person name="Goodwin L."/>
            <person name="Pitluck S."/>
            <person name="Mavromatis K."/>
            <person name="Pati A."/>
            <person name="Mikhailova N."/>
            <person name="Chen A."/>
            <person name="Palaniappan K."/>
            <person name="Land M."/>
            <person name="Hauser L."/>
            <person name="Chang Y.J."/>
            <person name="Jeffries C.D."/>
            <person name="Detter J.C."/>
            <person name="Brettin T."/>
            <person name="Rohde M."/>
            <person name="Goker M."/>
            <person name="Bristow J."/>
            <person name="Markowitz V."/>
            <person name="Eisen J.A."/>
            <person name="Hugenholtz P."/>
            <person name="Kyrpides N.C."/>
            <person name="Klenk H.P."/>
        </authorList>
    </citation>
    <scope>NUCLEOTIDE SEQUENCE [LARGE SCALE GENOMIC DNA]</scope>
    <source>
        <strain evidence="15">DSM 14365 / CIP 107738 / JCM 11303 / AJ 13395 / SMP-2</strain>
    </source>
</reference>
<dbReference type="CDD" id="cd18804">
    <property type="entry name" value="SF2_C_priA"/>
    <property type="match status" value="1"/>
</dbReference>
<dbReference type="InterPro" id="IPR011545">
    <property type="entry name" value="DEAD/DEAH_box_helicase_dom"/>
</dbReference>
<dbReference type="InterPro" id="IPR040498">
    <property type="entry name" value="PriA_CRR"/>
</dbReference>
<keyword evidence="3 12" id="KW-0479">Metal-binding</keyword>
<dbReference type="GO" id="GO:0006269">
    <property type="term" value="P:DNA replication, synthesis of primer"/>
    <property type="evidence" value="ECO:0007669"/>
    <property type="project" value="UniProtKB-KW"/>
</dbReference>
<name>D0LZQ3_HALO1</name>
<keyword evidence="15" id="KW-1185">Reference proteome</keyword>
<dbReference type="EC" id="5.6.2.4" evidence="12"/>
<keyword evidence="1 12" id="KW-0639">Primosome</keyword>
<dbReference type="CDD" id="cd17929">
    <property type="entry name" value="DEXHc_priA"/>
    <property type="match status" value="1"/>
</dbReference>
<comment type="cofactor">
    <cofactor evidence="12">
        <name>Zn(2+)</name>
        <dbReference type="ChEBI" id="CHEBI:29105"/>
    </cofactor>
    <text evidence="12">Binds 2 zinc ions per subunit.</text>
</comment>
<dbReference type="FunFam" id="3.40.50.300:FF:000489">
    <property type="entry name" value="Primosome assembly protein PriA"/>
    <property type="match status" value="1"/>
</dbReference>
<keyword evidence="4 12" id="KW-0547">Nucleotide-binding</keyword>
<feature type="binding site" evidence="12">
    <location>
        <position position="602"/>
    </location>
    <ligand>
        <name>Zn(2+)</name>
        <dbReference type="ChEBI" id="CHEBI:29105"/>
        <label>1</label>
    </ligand>
</feature>
<evidence type="ECO:0000313" key="14">
    <source>
        <dbReference type="EMBL" id="ACY18032.1"/>
    </source>
</evidence>
<keyword evidence="7 12" id="KW-0862">Zinc</keyword>
<dbReference type="EMBL" id="CP001804">
    <property type="protein sequence ID" value="ACY18032.1"/>
    <property type="molecule type" value="Genomic_DNA"/>
</dbReference>
<dbReference type="InterPro" id="IPR014001">
    <property type="entry name" value="Helicase_ATP-bd"/>
</dbReference>
<dbReference type="Pfam" id="PF18319">
    <property type="entry name" value="Zn_ribbon_PriA"/>
    <property type="match status" value="1"/>
</dbReference>
<dbReference type="GO" id="GO:0006270">
    <property type="term" value="P:DNA replication initiation"/>
    <property type="evidence" value="ECO:0007669"/>
    <property type="project" value="TreeGrafter"/>
</dbReference>
<keyword evidence="5 12" id="KW-0378">Hydrolase</keyword>
<evidence type="ECO:0000313" key="15">
    <source>
        <dbReference type="Proteomes" id="UP000001880"/>
    </source>
</evidence>
<keyword evidence="2 12" id="KW-0235">DNA replication</keyword>
<proteinExistence type="inferred from homology"/>
<dbReference type="Pfam" id="PF00270">
    <property type="entry name" value="DEAD"/>
    <property type="match status" value="1"/>
</dbReference>
<gene>
    <name evidence="12" type="primary">priA</name>
    <name evidence="14" type="ordered locus">Hoch_5549</name>
</gene>
<evidence type="ECO:0000256" key="3">
    <source>
        <dbReference type="ARBA" id="ARBA00022723"/>
    </source>
</evidence>
<feature type="binding site" evidence="12">
    <location>
        <position position="599"/>
    </location>
    <ligand>
        <name>Zn(2+)</name>
        <dbReference type="ChEBI" id="CHEBI:29105"/>
        <label>1</label>
    </ligand>
</feature>
<evidence type="ECO:0000256" key="2">
    <source>
        <dbReference type="ARBA" id="ARBA00022705"/>
    </source>
</evidence>
<evidence type="ECO:0000256" key="11">
    <source>
        <dbReference type="ARBA" id="ARBA00048988"/>
    </source>
</evidence>
<dbReference type="Pfam" id="PF17764">
    <property type="entry name" value="PriA_3primeBD"/>
    <property type="match status" value="1"/>
</dbReference>
<dbReference type="PROSITE" id="PS51192">
    <property type="entry name" value="HELICASE_ATP_BIND_1"/>
    <property type="match status" value="1"/>
</dbReference>
<dbReference type="AlphaFoldDB" id="D0LZQ3"/>
<keyword evidence="10 12" id="KW-0413">Isomerase</keyword>
<dbReference type="SMART" id="SM00490">
    <property type="entry name" value="HELICc"/>
    <property type="match status" value="1"/>
</dbReference>
<dbReference type="GO" id="GO:0006302">
    <property type="term" value="P:double-strand break repair"/>
    <property type="evidence" value="ECO:0007669"/>
    <property type="project" value="InterPro"/>
</dbReference>
<dbReference type="GO" id="GO:1990077">
    <property type="term" value="C:primosome complex"/>
    <property type="evidence" value="ECO:0007669"/>
    <property type="project" value="UniProtKB-UniRule"/>
</dbReference>
<dbReference type="HOGENOM" id="CLU_013353_3_0_7"/>
<dbReference type="GO" id="GO:0006310">
    <property type="term" value="P:DNA recombination"/>
    <property type="evidence" value="ECO:0007669"/>
    <property type="project" value="InterPro"/>
</dbReference>
<comment type="similarity">
    <text evidence="12">Belongs to the helicase family. PriA subfamily.</text>
</comment>
<dbReference type="Pfam" id="PF18074">
    <property type="entry name" value="PriA_C"/>
    <property type="match status" value="1"/>
</dbReference>
<evidence type="ECO:0000256" key="7">
    <source>
        <dbReference type="ARBA" id="ARBA00022833"/>
    </source>
</evidence>
<sequence>MSDSAGSPLLPLSPAAAAADARTDASADAGRYAELAVQAPVRGSFCYEVPERLRGRLVRGSRVLVPFGGRGLTGVVLSLAEAPPAEVDPARVRAIDGLLADEEPVPVELLELCLWAAAYYEAPPGEVLRAALPVGAQVSAQQVVELTETGERALAGEGGALSARQRDVLGRLSQAGGSMSRKALLGRAKDGERGRARALRAADIAPLVEEGLVRYRREADRARVRTRTERTAVLSRPPSDDERIALIRAPKRAAALSALERAGGAAAVSALREHEPNIASHLRALAGLGLVHFEQRAAEGSSYAPDDGLSASAAPPALTDAQRAALGAISGGLAGADFAAYLLHGITGSGKTEVYLHAIAEALDSGRTAIVLVPEISLTPQLAARFRARFGDLVAVLHSGLTDRERFDEWQRLRSGSARIALGARSAVFAPVERPAIIVVDEEHDSSFKQEEGVRYNARDVALVRAQRVGGVCVLGSATPSTESYWAAERGRYQLLTLPERPTPRPLPTVERIDLRVYKAESEDMLTAPLRQAIAETLARGEQVILFLNRRGFDTFVLCRACGEALRCQQCSVSLTYHRARNMLLCHYCGYQRRVPEQCPSCRAPGTILRKGLGTEKVADAVAERFAPARVARLDRDVATGARIGEILGRVARREVDILVGTQMVTKGHDFPGVTLVGVLCADTGLSLPDFRASERTFQLLTQVAGRAGRGERPGRVLIQSFRPEAVAIATAAQHDYAAFYRAEREAREEFGYPPFGHFVALRLDGTDALAVERTAELLIQRVRGSGLDAGITVLGPTEAPLARIKGRTRWHLWLLAEARPPLRRLIHAVLYGDIAGASAQLPAEVRVSVDVDPVSAL</sequence>
<dbReference type="HAMAP" id="MF_00983">
    <property type="entry name" value="PriA"/>
    <property type="match status" value="1"/>
</dbReference>
<dbReference type="SMART" id="SM00487">
    <property type="entry name" value="DEXDc"/>
    <property type="match status" value="1"/>
</dbReference>
<evidence type="ECO:0000256" key="6">
    <source>
        <dbReference type="ARBA" id="ARBA00022806"/>
    </source>
</evidence>
<dbReference type="SUPFAM" id="SSF52540">
    <property type="entry name" value="P-loop containing nucleoside triphosphate hydrolases"/>
    <property type="match status" value="2"/>
</dbReference>
<dbReference type="InterPro" id="IPR001650">
    <property type="entry name" value="Helicase_C-like"/>
</dbReference>
<dbReference type="NCBIfam" id="TIGR00595">
    <property type="entry name" value="priA"/>
    <property type="match status" value="1"/>
</dbReference>
<feature type="binding site" evidence="12">
    <location>
        <position position="559"/>
    </location>
    <ligand>
        <name>Zn(2+)</name>
        <dbReference type="ChEBI" id="CHEBI:29105"/>
        <label>1</label>
    </ligand>
</feature>
<dbReference type="InterPro" id="IPR042115">
    <property type="entry name" value="PriA_3primeBD_sf"/>
</dbReference>
<dbReference type="InterPro" id="IPR041222">
    <property type="entry name" value="PriA_3primeBD"/>
</dbReference>
<dbReference type="GO" id="GO:0003677">
    <property type="term" value="F:DNA binding"/>
    <property type="evidence" value="ECO:0007669"/>
    <property type="project" value="UniProtKB-UniRule"/>
</dbReference>
<dbReference type="InterPro" id="IPR005259">
    <property type="entry name" value="PriA"/>
</dbReference>
<evidence type="ECO:0000259" key="13">
    <source>
        <dbReference type="PROSITE" id="PS51192"/>
    </source>
</evidence>
<evidence type="ECO:0000256" key="1">
    <source>
        <dbReference type="ARBA" id="ARBA00022515"/>
    </source>
</evidence>
<dbReference type="STRING" id="502025.Hoch_5549"/>
<accession>D0LZQ3</accession>
<protein>
    <recommendedName>
        <fullName evidence="12">Replication restart protein PriA</fullName>
    </recommendedName>
    <alternativeName>
        <fullName evidence="12">ATP-dependent DNA helicase PriA</fullName>
        <ecNumber evidence="12">5.6.2.4</ecNumber>
    </alternativeName>
    <alternativeName>
        <fullName evidence="12">DNA 3'-5' helicase PriA</fullName>
    </alternativeName>
</protein>
<dbReference type="PANTHER" id="PTHR30580:SF0">
    <property type="entry name" value="PRIMOSOMAL PROTEIN N"/>
    <property type="match status" value="1"/>
</dbReference>
<dbReference type="RefSeq" id="WP_012830624.1">
    <property type="nucleotide sequence ID" value="NC_013440.1"/>
</dbReference>
<feature type="binding site" evidence="12">
    <location>
        <position position="589"/>
    </location>
    <ligand>
        <name>Zn(2+)</name>
        <dbReference type="ChEBI" id="CHEBI:29105"/>
        <label>2</label>
    </ligand>
</feature>
<evidence type="ECO:0000256" key="12">
    <source>
        <dbReference type="HAMAP-Rule" id="MF_00983"/>
    </source>
</evidence>
<evidence type="ECO:0000256" key="5">
    <source>
        <dbReference type="ARBA" id="ARBA00022801"/>
    </source>
</evidence>
<feature type="binding site" evidence="12">
    <location>
        <position position="571"/>
    </location>
    <ligand>
        <name>Zn(2+)</name>
        <dbReference type="ChEBI" id="CHEBI:29105"/>
        <label>2</label>
    </ligand>
</feature>
<evidence type="ECO:0000256" key="9">
    <source>
        <dbReference type="ARBA" id="ARBA00023125"/>
    </source>
</evidence>
<comment type="subunit">
    <text evidence="12">Component of the replication restart primosome.</text>
</comment>